<evidence type="ECO:0000256" key="7">
    <source>
        <dbReference type="ARBA" id="ARBA00022741"/>
    </source>
</evidence>
<feature type="transmembrane region" description="Helical" evidence="14">
    <location>
        <begin position="149"/>
        <end position="170"/>
    </location>
</feature>
<dbReference type="Pfam" id="PF01627">
    <property type="entry name" value="Hpt"/>
    <property type="match status" value="1"/>
</dbReference>
<keyword evidence="18" id="KW-0418">Kinase</keyword>
<dbReference type="InterPro" id="IPR005467">
    <property type="entry name" value="His_kinase_dom"/>
</dbReference>
<reference evidence="18 19" key="1">
    <citation type="submission" date="2006-12" db="EMBL/GenBank/DDBJ databases">
        <title>Complete sequence of Chlorobium phaeobacteroides DSM 266.</title>
        <authorList>
            <consortium name="US DOE Joint Genome Institute"/>
            <person name="Copeland A."/>
            <person name="Lucas S."/>
            <person name="Lapidus A."/>
            <person name="Barry K."/>
            <person name="Detter J.C."/>
            <person name="Glavina del Rio T."/>
            <person name="Hammon N."/>
            <person name="Israni S."/>
            <person name="Pitluck S."/>
            <person name="Goltsman E."/>
            <person name="Schmutz J."/>
            <person name="Larimer F."/>
            <person name="Land M."/>
            <person name="Hauser L."/>
            <person name="Mikhailova N."/>
            <person name="Li T."/>
            <person name="Overmann J."/>
            <person name="Bryant D.A."/>
            <person name="Richardson P."/>
        </authorList>
    </citation>
    <scope>NUCLEOTIDE SEQUENCE [LARGE SCALE GENOMIC DNA]</scope>
    <source>
        <strain evidence="18 19">DSM 266</strain>
    </source>
</reference>
<keyword evidence="7" id="KW-0547">Nucleotide-binding</keyword>
<keyword evidence="8" id="KW-0067">ATP-binding</keyword>
<sequence>MQKLKSLSKRIIEHAEPNLGIIGIFTTLGYPVYYIIWTFLFPQPYENLMLRIFCAFISIPCILYRHIPVSLKKFFPFYFYLTFFIDVPYFFSFMLLKNECSTVWTMSLLTGIFMLILILSNWMVVSIMTILGFITAYATVMFLDGEVSFAFFQLEYIPVFLFSFIGSIIANHNRQLAHQTKISLLKSLSGSIAHEMRNPLNAITNAIGSVHATLPKKADINTESKSYSVSHSCLMNIHQVIEESSNTLNRANKIIDSILASMRGDEVSTGMFIRISVVDAIEAAVNSFPFNDAEEKKLIGINNIQNFNFLGDCDLFHYVLFNLLKNSLYYRNKKNFCITITTDSTLAENTIKFRDTGPGIPANKRELVFDSFYTSDKKGGNGLGLSFCRRVINAFGGTIVCNSKEGEWTEFIITLPKYDSKKVREIKNNILQEKRVLVTEDQPANRLLLSKFLSEINCQYEMAENGMRAIELLSEKRYDLIFMDFEMQILNGDATVKHIRSADGMDPSLAIHYLDVPVVGLTSLPRKEALERARECGMNEVLIKPLKRTDFRKIIEKYFFSGVKSIRHVKEELISGKRILLVDDNETSLKFMSIMLDHLGCNVDHALHGKEAIDLLEKEDFDLVLMDLEMPVMDGIEATMAIRAGTHFHRFHSFRTIPIIALTGNDDEQNKQNIKNAGMNYHLCKPVFTDELISAITLVLNNNSEENETIPANNKKERPVTNSATFWNTLYNENILDAATINSLIEIGGDELLESLFGNFSTDTDQLIGKLEKSVTTKDLKQYDFIIHTIKGSSGCIGAHKMFVLCRYINEYSRKGEWPDNSTWMEILKTVYAETKHELQILINPETTPSS</sequence>
<keyword evidence="9 14" id="KW-1133">Transmembrane helix</keyword>
<feature type="transmembrane region" description="Helical" evidence="14">
    <location>
        <begin position="77"/>
        <end position="96"/>
    </location>
</feature>
<dbReference type="Gene3D" id="1.20.120.160">
    <property type="entry name" value="HPT domain"/>
    <property type="match status" value="1"/>
</dbReference>
<feature type="domain" description="Response regulatory" evidence="16">
    <location>
        <begin position="578"/>
        <end position="700"/>
    </location>
</feature>
<dbReference type="PANTHER" id="PTHR45339">
    <property type="entry name" value="HYBRID SIGNAL TRANSDUCTION HISTIDINE KINASE J"/>
    <property type="match status" value="1"/>
</dbReference>
<feature type="domain" description="Histidine kinase" evidence="15">
    <location>
        <begin position="191"/>
        <end position="419"/>
    </location>
</feature>
<keyword evidence="4" id="KW-1003">Cell membrane</keyword>
<dbReference type="RefSeq" id="WP_011745777.1">
    <property type="nucleotide sequence ID" value="NC_008639.1"/>
</dbReference>
<dbReference type="SUPFAM" id="SSF55874">
    <property type="entry name" value="ATPase domain of HSP90 chaperone/DNA topoisomerase II/histidine kinase"/>
    <property type="match status" value="1"/>
</dbReference>
<name>A1BHU4_CHLPD</name>
<dbReference type="InterPro" id="IPR004358">
    <property type="entry name" value="Sig_transdc_His_kin-like_C"/>
</dbReference>
<dbReference type="CDD" id="cd00082">
    <property type="entry name" value="HisKA"/>
    <property type="match status" value="1"/>
</dbReference>
<evidence type="ECO:0000256" key="4">
    <source>
        <dbReference type="ARBA" id="ARBA00022475"/>
    </source>
</evidence>
<evidence type="ECO:0000256" key="12">
    <source>
        <dbReference type="PROSITE-ProRule" id="PRU00110"/>
    </source>
</evidence>
<dbReference type="eggNOG" id="COG0745">
    <property type="taxonomic scope" value="Bacteria"/>
</dbReference>
<evidence type="ECO:0000259" key="17">
    <source>
        <dbReference type="PROSITE" id="PS50894"/>
    </source>
</evidence>
<dbReference type="GO" id="GO:0005524">
    <property type="term" value="F:ATP binding"/>
    <property type="evidence" value="ECO:0007669"/>
    <property type="project" value="UniProtKB-KW"/>
</dbReference>
<dbReference type="PROSITE" id="PS50109">
    <property type="entry name" value="HIS_KIN"/>
    <property type="match status" value="1"/>
</dbReference>
<dbReference type="eggNOG" id="COG0784">
    <property type="taxonomic scope" value="Bacteria"/>
</dbReference>
<gene>
    <name evidence="18" type="ordered locus">Cpha266_1957</name>
</gene>
<dbReference type="InterPro" id="IPR003661">
    <property type="entry name" value="HisK_dim/P_dom"/>
</dbReference>
<dbReference type="STRING" id="290317.Cpha266_1957"/>
<keyword evidence="18" id="KW-0808">Transferase</keyword>
<dbReference type="InterPro" id="IPR008207">
    <property type="entry name" value="Sig_transdc_His_kin_Hpt_dom"/>
</dbReference>
<comment type="subcellular location">
    <subcellularLocation>
        <location evidence="2">Cell membrane</location>
        <topology evidence="2">Multi-pass membrane protein</topology>
    </subcellularLocation>
</comment>
<dbReference type="InterPro" id="IPR011006">
    <property type="entry name" value="CheY-like_superfamily"/>
</dbReference>
<evidence type="ECO:0000256" key="2">
    <source>
        <dbReference type="ARBA" id="ARBA00004651"/>
    </source>
</evidence>
<dbReference type="SUPFAM" id="SSF52172">
    <property type="entry name" value="CheY-like"/>
    <property type="match status" value="2"/>
</dbReference>
<dbReference type="eggNOG" id="COG2205">
    <property type="taxonomic scope" value="Bacteria"/>
</dbReference>
<dbReference type="Pfam" id="PF00072">
    <property type="entry name" value="Response_reg"/>
    <property type="match status" value="2"/>
</dbReference>
<keyword evidence="19" id="KW-1185">Reference proteome</keyword>
<keyword evidence="6 14" id="KW-0812">Transmembrane</keyword>
<dbReference type="Gene3D" id="3.40.50.2300">
    <property type="match status" value="2"/>
</dbReference>
<evidence type="ECO:0000256" key="3">
    <source>
        <dbReference type="ARBA" id="ARBA00012438"/>
    </source>
</evidence>
<dbReference type="InterPro" id="IPR036641">
    <property type="entry name" value="HPT_dom_sf"/>
</dbReference>
<dbReference type="Gene3D" id="3.30.565.10">
    <property type="entry name" value="Histidine kinase-like ATPase, C-terminal domain"/>
    <property type="match status" value="1"/>
</dbReference>
<dbReference type="OrthoDB" id="593752at2"/>
<evidence type="ECO:0000256" key="13">
    <source>
        <dbReference type="PROSITE-ProRule" id="PRU00169"/>
    </source>
</evidence>
<protein>
    <recommendedName>
        <fullName evidence="3">histidine kinase</fullName>
        <ecNumber evidence="3">2.7.13.3</ecNumber>
    </recommendedName>
</protein>
<dbReference type="HOGENOM" id="CLU_000445_104_18_10"/>
<dbReference type="PROSITE" id="PS50894">
    <property type="entry name" value="HPT"/>
    <property type="match status" value="1"/>
</dbReference>
<dbReference type="SMART" id="SM00387">
    <property type="entry name" value="HATPase_c"/>
    <property type="match status" value="1"/>
</dbReference>
<feature type="transmembrane region" description="Helical" evidence="14">
    <location>
        <begin position="48"/>
        <end position="65"/>
    </location>
</feature>
<feature type="modified residue" description="4-aspartylphosphate" evidence="13">
    <location>
        <position position="484"/>
    </location>
</feature>
<evidence type="ECO:0000256" key="8">
    <source>
        <dbReference type="ARBA" id="ARBA00022840"/>
    </source>
</evidence>
<dbReference type="AlphaFoldDB" id="A1BHU4"/>
<feature type="domain" description="HPt" evidence="17">
    <location>
        <begin position="749"/>
        <end position="845"/>
    </location>
</feature>
<feature type="domain" description="Response regulatory" evidence="16">
    <location>
        <begin position="435"/>
        <end position="559"/>
    </location>
</feature>
<comment type="catalytic activity">
    <reaction evidence="1">
        <text>ATP + protein L-histidine = ADP + protein N-phospho-L-histidine.</text>
        <dbReference type="EC" id="2.7.13.3"/>
    </reaction>
</comment>
<keyword evidence="5 13" id="KW-0597">Phosphoprotein</keyword>
<keyword evidence="11 14" id="KW-0472">Membrane</keyword>
<dbReference type="Gene3D" id="1.10.287.130">
    <property type="match status" value="1"/>
</dbReference>
<feature type="modified residue" description="4-aspartylphosphate" evidence="13">
    <location>
        <position position="627"/>
    </location>
</feature>
<dbReference type="PANTHER" id="PTHR45339:SF1">
    <property type="entry name" value="HYBRID SIGNAL TRANSDUCTION HISTIDINE KINASE J"/>
    <property type="match status" value="1"/>
</dbReference>
<organism evidence="18 19">
    <name type="scientific">Chlorobium phaeobacteroides (strain DSM 266 / SMG 266 / 2430)</name>
    <dbReference type="NCBI Taxonomy" id="290317"/>
    <lineage>
        <taxon>Bacteria</taxon>
        <taxon>Pseudomonadati</taxon>
        <taxon>Chlorobiota</taxon>
        <taxon>Chlorobiia</taxon>
        <taxon>Chlorobiales</taxon>
        <taxon>Chlorobiaceae</taxon>
        <taxon>Chlorobium/Pelodictyon group</taxon>
        <taxon>Chlorobium</taxon>
    </lineage>
</organism>
<dbReference type="InterPro" id="IPR036890">
    <property type="entry name" value="HATPase_C_sf"/>
</dbReference>
<dbReference type="SMART" id="SM00448">
    <property type="entry name" value="REC"/>
    <property type="match status" value="2"/>
</dbReference>
<dbReference type="Pfam" id="PF02518">
    <property type="entry name" value="HATPase_c"/>
    <property type="match status" value="1"/>
</dbReference>
<evidence type="ECO:0000256" key="11">
    <source>
        <dbReference type="ARBA" id="ARBA00023136"/>
    </source>
</evidence>
<evidence type="ECO:0000259" key="15">
    <source>
        <dbReference type="PROSITE" id="PS50109"/>
    </source>
</evidence>
<dbReference type="SUPFAM" id="SSF47226">
    <property type="entry name" value="Histidine-containing phosphotransfer domain, HPT domain"/>
    <property type="match status" value="1"/>
</dbReference>
<dbReference type="GO" id="GO:0000155">
    <property type="term" value="F:phosphorelay sensor kinase activity"/>
    <property type="evidence" value="ECO:0007669"/>
    <property type="project" value="InterPro"/>
</dbReference>
<evidence type="ECO:0000313" key="19">
    <source>
        <dbReference type="Proteomes" id="UP000008701"/>
    </source>
</evidence>
<evidence type="ECO:0000259" key="16">
    <source>
        <dbReference type="PROSITE" id="PS50110"/>
    </source>
</evidence>
<dbReference type="EC" id="2.7.13.3" evidence="3"/>
<evidence type="ECO:0000256" key="9">
    <source>
        <dbReference type="ARBA" id="ARBA00022989"/>
    </source>
</evidence>
<evidence type="ECO:0000256" key="10">
    <source>
        <dbReference type="ARBA" id="ARBA00023012"/>
    </source>
</evidence>
<dbReference type="PRINTS" id="PR00344">
    <property type="entry name" value="BCTRLSENSOR"/>
</dbReference>
<evidence type="ECO:0000256" key="5">
    <source>
        <dbReference type="ARBA" id="ARBA00022553"/>
    </source>
</evidence>
<dbReference type="PROSITE" id="PS50110">
    <property type="entry name" value="RESPONSE_REGULATORY"/>
    <property type="match status" value="2"/>
</dbReference>
<feature type="modified residue" description="Phosphohistidine" evidence="12">
    <location>
        <position position="788"/>
    </location>
</feature>
<proteinExistence type="predicted"/>
<dbReference type="GO" id="GO:0005886">
    <property type="term" value="C:plasma membrane"/>
    <property type="evidence" value="ECO:0007669"/>
    <property type="project" value="UniProtKB-SubCell"/>
</dbReference>
<keyword evidence="10" id="KW-0902">Two-component regulatory system</keyword>
<dbReference type="CDD" id="cd17546">
    <property type="entry name" value="REC_hyHK_CKI1_RcsC-like"/>
    <property type="match status" value="2"/>
</dbReference>
<dbReference type="EMBL" id="CP000492">
    <property type="protein sequence ID" value="ABL65971.1"/>
    <property type="molecule type" value="Genomic_DNA"/>
</dbReference>
<accession>A1BHU4</accession>
<evidence type="ECO:0000256" key="14">
    <source>
        <dbReference type="SAM" id="Phobius"/>
    </source>
</evidence>
<dbReference type="InterPro" id="IPR001789">
    <property type="entry name" value="Sig_transdc_resp-reg_receiver"/>
</dbReference>
<dbReference type="Proteomes" id="UP000008701">
    <property type="component" value="Chromosome"/>
</dbReference>
<feature type="transmembrane region" description="Helical" evidence="14">
    <location>
        <begin position="21"/>
        <end position="42"/>
    </location>
</feature>
<dbReference type="InterPro" id="IPR003594">
    <property type="entry name" value="HATPase_dom"/>
</dbReference>
<evidence type="ECO:0000256" key="6">
    <source>
        <dbReference type="ARBA" id="ARBA00022692"/>
    </source>
</evidence>
<evidence type="ECO:0000256" key="1">
    <source>
        <dbReference type="ARBA" id="ARBA00000085"/>
    </source>
</evidence>
<evidence type="ECO:0000313" key="18">
    <source>
        <dbReference type="EMBL" id="ABL65971.1"/>
    </source>
</evidence>
<dbReference type="KEGG" id="cph:Cpha266_1957"/>